<organism evidence="2 3">
    <name type="scientific">Candidatus Protofrankia datiscae</name>
    <dbReference type="NCBI Taxonomy" id="2716812"/>
    <lineage>
        <taxon>Bacteria</taxon>
        <taxon>Bacillati</taxon>
        <taxon>Actinomycetota</taxon>
        <taxon>Actinomycetes</taxon>
        <taxon>Frankiales</taxon>
        <taxon>Frankiaceae</taxon>
        <taxon>Protofrankia</taxon>
    </lineage>
</organism>
<evidence type="ECO:0008006" key="4">
    <source>
        <dbReference type="Google" id="ProtNLM"/>
    </source>
</evidence>
<protein>
    <recommendedName>
        <fullName evidence="4">Transcriptional regulator</fullName>
    </recommendedName>
</protein>
<reference evidence="2 3" key="1">
    <citation type="submission" date="2011-05" db="EMBL/GenBank/DDBJ databases">
        <title>Complete sequence of chromosome of Frankia symbiont of Datisca glomerata.</title>
        <authorList>
            <consortium name="US DOE Joint Genome Institute"/>
            <person name="Lucas S."/>
            <person name="Han J."/>
            <person name="Lapidus A."/>
            <person name="Cheng J.-F."/>
            <person name="Goodwin L."/>
            <person name="Pitluck S."/>
            <person name="Peters L."/>
            <person name="Mikhailova N."/>
            <person name="Chertkov O."/>
            <person name="Teshima H."/>
            <person name="Han C."/>
            <person name="Tapia R."/>
            <person name="Land M."/>
            <person name="Hauser L."/>
            <person name="Kyrpides N."/>
            <person name="Ivanova N."/>
            <person name="Pagani I."/>
            <person name="Berry A."/>
            <person name="Pawlowski K."/>
            <person name="Persson T."/>
            <person name="Vanden Heuvel B."/>
            <person name="Benson D."/>
            <person name="Woyke T."/>
        </authorList>
    </citation>
    <scope>NUCLEOTIDE SEQUENCE [LARGE SCALE GENOMIC DNA]</scope>
    <source>
        <strain evidence="3">4085684</strain>
    </source>
</reference>
<evidence type="ECO:0000313" key="2">
    <source>
        <dbReference type="EMBL" id="AEH11661.1"/>
    </source>
</evidence>
<dbReference type="eggNOG" id="COG3903">
    <property type="taxonomic scope" value="Bacteria"/>
</dbReference>
<dbReference type="EMBL" id="CP002801">
    <property type="protein sequence ID" value="AEH11661.1"/>
    <property type="molecule type" value="Genomic_DNA"/>
</dbReference>
<dbReference type="KEGG" id="fsy:FsymDg_4408"/>
<feature type="compositionally biased region" description="Low complexity" evidence="1">
    <location>
        <begin position="24"/>
        <end position="34"/>
    </location>
</feature>
<feature type="region of interest" description="Disordered" evidence="1">
    <location>
        <begin position="1"/>
        <end position="34"/>
    </location>
</feature>
<dbReference type="AlphaFoldDB" id="F8AZC9"/>
<proteinExistence type="predicted"/>
<dbReference type="SUPFAM" id="SSF48452">
    <property type="entry name" value="TPR-like"/>
    <property type="match status" value="1"/>
</dbReference>
<keyword evidence="3" id="KW-1185">Reference proteome</keyword>
<gene>
    <name evidence="2" type="ordered locus">FsymDg_4408</name>
</gene>
<dbReference type="Proteomes" id="UP000001549">
    <property type="component" value="Chromosome"/>
</dbReference>
<dbReference type="STRING" id="656024.FsymDg_4408"/>
<dbReference type="RefSeq" id="WP_013875509.1">
    <property type="nucleotide sequence ID" value="NC_015656.1"/>
</dbReference>
<sequence>MREPSGVPTWSCAGRERASRQPRRAASATAATSATATTGFVSGRSAATAGPARRWAPQRLWAADGLAAALEEATSQVEPWVLPGLSDLPGLGGAVLTAAAHQWLVADPAQLPVAVLGGRQVRDTLVTEFEQRIDSLRRMDDLLGGENVHGLAVSELRVIVRLLRTGAYNQRQHGRLYAVAAELARLAGWAAFDSGRHQAAQRYWLVALRAAHEAGRPALGANILRCMAEQAVRFGDPADAVTLLRTARAGAADTLTATERAIVAGCLAVAYAQLGDVRSVHAEIAEALVQIERADPAADPEYVYWCSRSVIEYYAGKALLCAGDVAAAVEYLSRSVDQLDAAAYPRELVHHSAWLGVAEVDAGNVEQAVCLGYQVIELAARTASENARVDALTLCDAIEMAGYPGATALTDRARAALRAGNTAAAGP</sequence>
<accession>F8AZC9</accession>
<name>F8AZC9_9ACTN</name>
<dbReference type="HOGENOM" id="CLU_029927_7_2_11"/>
<evidence type="ECO:0000313" key="3">
    <source>
        <dbReference type="Proteomes" id="UP000001549"/>
    </source>
</evidence>
<dbReference type="InterPro" id="IPR011990">
    <property type="entry name" value="TPR-like_helical_dom_sf"/>
</dbReference>
<evidence type="ECO:0000256" key="1">
    <source>
        <dbReference type="SAM" id="MobiDB-lite"/>
    </source>
</evidence>